<dbReference type="NCBIfam" id="TIGR02867">
    <property type="entry name" value="spore_II_P"/>
    <property type="match status" value="1"/>
</dbReference>
<accession>A0AA95ETG6</accession>
<dbReference type="AlphaFoldDB" id="A0AA95ETG6"/>
<keyword evidence="4" id="KW-1185">Reference proteome</keyword>
<keyword evidence="2" id="KW-0472">Membrane</keyword>
<organism evidence="3 4">
    <name type="scientific">Candidatus Cohnella colombiensis</name>
    <dbReference type="NCBI Taxonomy" id="3121368"/>
    <lineage>
        <taxon>Bacteria</taxon>
        <taxon>Bacillati</taxon>
        <taxon>Bacillota</taxon>
        <taxon>Bacilli</taxon>
        <taxon>Bacillales</taxon>
        <taxon>Paenibacillaceae</taxon>
        <taxon>Cohnella</taxon>
    </lineage>
</organism>
<evidence type="ECO:0000256" key="2">
    <source>
        <dbReference type="SAM" id="Phobius"/>
    </source>
</evidence>
<evidence type="ECO:0000313" key="3">
    <source>
        <dbReference type="EMBL" id="WEK53085.1"/>
    </source>
</evidence>
<evidence type="ECO:0000256" key="1">
    <source>
        <dbReference type="SAM" id="MobiDB-lite"/>
    </source>
</evidence>
<evidence type="ECO:0000313" key="4">
    <source>
        <dbReference type="Proteomes" id="UP001178662"/>
    </source>
</evidence>
<sequence>MKRVVVVLNGPMMRARWRRMLITGRAFIVLSLCSMIVFILLGIGGMLQKSMMTSPGSSMKGLTASLTGSFFQMLLRIELPNMDEGEVKSSSPLQTGQMAAFLLRFITDINFKDPKSLLASEMPGMERDHSVLLRPGSNEPEAPEDYNSIALDIPNSPPQAAQTPTPEEEISTPSQPPENEPDNVQEHPTTDGRKVVFIYHSHNRESYYPELKSSAKDPNSSKVNVTLVGKRLAKQLEKLGIGSSQSTKDYPSTIKGYNWNNSYKYSLQTVKEAMASNKQLTYFFDIHRDSQKRNKTTATINGKDYAQVYFIIGHKNSNWRKNEAYANSLHERLEKDYPGLSRGVWGKTAANGNGEYNQSVAENSVLIEIGGVDNSLEECYRTVDLLANAIAEQYWDEQDAIKVNLNS</sequence>
<dbReference type="Pfam" id="PF07454">
    <property type="entry name" value="SpoIIP"/>
    <property type="match status" value="1"/>
</dbReference>
<proteinExistence type="predicted"/>
<dbReference type="Gene3D" id="3.40.630.40">
    <property type="entry name" value="Zn-dependent exopeptidases"/>
    <property type="match status" value="1"/>
</dbReference>
<dbReference type="EMBL" id="CP119317">
    <property type="protein sequence ID" value="WEK53085.1"/>
    <property type="molecule type" value="Genomic_DNA"/>
</dbReference>
<dbReference type="SUPFAM" id="SSF53187">
    <property type="entry name" value="Zn-dependent exopeptidases"/>
    <property type="match status" value="1"/>
</dbReference>
<protein>
    <submittedName>
        <fullName evidence="3">Stage II sporulation protein P</fullName>
    </submittedName>
</protein>
<keyword evidence="2" id="KW-0812">Transmembrane</keyword>
<feature type="region of interest" description="Disordered" evidence="1">
    <location>
        <begin position="130"/>
        <end position="190"/>
    </location>
</feature>
<feature type="transmembrane region" description="Helical" evidence="2">
    <location>
        <begin position="21"/>
        <end position="47"/>
    </location>
</feature>
<name>A0AA95ETG6_9BACL</name>
<dbReference type="InterPro" id="IPR010897">
    <property type="entry name" value="Spore_II_P"/>
</dbReference>
<reference evidence="3" key="1">
    <citation type="submission" date="2023-03" db="EMBL/GenBank/DDBJ databases">
        <title>Andean soil-derived lignocellulolytic bacterial consortium as a source of novel taxa and putative plastic-active enzymes.</title>
        <authorList>
            <person name="Diaz-Garcia L."/>
            <person name="Chuvochina M."/>
            <person name="Feuerriegel G."/>
            <person name="Bunk B."/>
            <person name="Sproer C."/>
            <person name="Streit W.R."/>
            <person name="Rodriguez L.M."/>
            <person name="Overmann J."/>
            <person name="Jimenez D.J."/>
        </authorList>
    </citation>
    <scope>NUCLEOTIDE SEQUENCE</scope>
    <source>
        <strain evidence="3">MAG 2441</strain>
    </source>
</reference>
<dbReference type="Proteomes" id="UP001178662">
    <property type="component" value="Chromosome"/>
</dbReference>
<gene>
    <name evidence="3" type="ORF">P0Y55_10800</name>
</gene>
<keyword evidence="2" id="KW-1133">Transmembrane helix</keyword>